<dbReference type="RefSeq" id="WP_019595718.1">
    <property type="nucleotide sequence ID" value="NZ_FOVA01000025.1"/>
</dbReference>
<name>A0A379CI45_9FIRM</name>
<accession>A0A379CI45</accession>
<keyword evidence="1" id="KW-0378">Hydrolase</keyword>
<dbReference type="InterPro" id="IPR016136">
    <property type="entry name" value="DNA_helicase_N/primase_C"/>
</dbReference>
<reference evidence="1 2" key="1">
    <citation type="submission" date="2018-06" db="EMBL/GenBank/DDBJ databases">
        <authorList>
            <consortium name="Pathogen Informatics"/>
            <person name="Doyle S."/>
        </authorList>
    </citation>
    <scope>NUCLEOTIDE SEQUENCE [LARGE SCALE GENOMIC DNA]</scope>
    <source>
        <strain evidence="1 2">NCTC11460</strain>
    </source>
</reference>
<keyword evidence="1" id="KW-0347">Helicase</keyword>
<dbReference type="EMBL" id="UGTB01000004">
    <property type="protein sequence ID" value="SUB62102.1"/>
    <property type="molecule type" value="Genomic_DNA"/>
</dbReference>
<dbReference type="SUPFAM" id="SSF52540">
    <property type="entry name" value="P-loop containing nucleoside triphosphate hydrolases"/>
    <property type="match status" value="1"/>
</dbReference>
<sequence length="512" mass="59843">MLAEREFPETQVISCLIEDLTLLDDFELKESDFISIEYRIIWNIIKKLKEEGYQSVSLLEIKSRLSEPEKQFFKNENIWETLNDGFSLIEKDKFKGYLDTLYKNNTYMTLHKLGFDLFKEITYNKKTFVPFELFRSMSSNEVKEFYEYQINNFGTVDTDKSIEESIIAFDDDYIHDIMEGKSVGILFDNAGEDIVGNKIEGFPIISRQSNGLLPGTLSVLAGYTNVGKSTFLISLIMALLFRGEKVVLCSNEQKVKPFKDNFLMWVLVNKLNYKKLDKNKLRQGRKAFTEEDMKMINLARDIWEKEYQSKILFISIPSAKMEHVEKKFREHHLRGGYTTFIYDTFKLDFTNKKEAFWLSLIDDSRKLAEFANRYANNNVKVFATMQNALSTEGQLWLTRSVLANSKQVTEVFQNLYLIRDMYQEEKDPDSKFYCKPYKVSYSINKDGSKVKNIIDYELDYNQVYKIVFLDKLREGKTSQSGNYAIVVKYDGEFGTMKEVCFCTPVRKSINAS</sequence>
<evidence type="ECO:0000313" key="2">
    <source>
        <dbReference type="Proteomes" id="UP000255101"/>
    </source>
</evidence>
<gene>
    <name evidence="1" type="ORF">NCTC11460_02110</name>
</gene>
<organism evidence="1 2">
    <name type="scientific">Peptostreptococcus anaerobius</name>
    <dbReference type="NCBI Taxonomy" id="1261"/>
    <lineage>
        <taxon>Bacteria</taxon>
        <taxon>Bacillati</taxon>
        <taxon>Bacillota</taxon>
        <taxon>Clostridia</taxon>
        <taxon>Peptostreptococcales</taxon>
        <taxon>Peptostreptococcaceae</taxon>
        <taxon>Peptostreptococcus</taxon>
    </lineage>
</organism>
<evidence type="ECO:0000313" key="1">
    <source>
        <dbReference type="EMBL" id="SUB62102.1"/>
    </source>
</evidence>
<keyword evidence="1" id="KW-0067">ATP-binding</keyword>
<dbReference type="Gene3D" id="1.10.860.10">
    <property type="entry name" value="DNAb Helicase, Chain A"/>
    <property type="match status" value="1"/>
</dbReference>
<proteinExistence type="predicted"/>
<dbReference type="Gene3D" id="3.40.50.300">
    <property type="entry name" value="P-loop containing nucleotide triphosphate hydrolases"/>
    <property type="match status" value="1"/>
</dbReference>
<dbReference type="InterPro" id="IPR027417">
    <property type="entry name" value="P-loop_NTPase"/>
</dbReference>
<keyword evidence="1" id="KW-0547">Nucleotide-binding</keyword>
<dbReference type="Proteomes" id="UP000255101">
    <property type="component" value="Unassembled WGS sequence"/>
</dbReference>
<dbReference type="GO" id="GO:0004386">
    <property type="term" value="F:helicase activity"/>
    <property type="evidence" value="ECO:0007669"/>
    <property type="project" value="UniProtKB-KW"/>
</dbReference>
<dbReference type="AlphaFoldDB" id="A0A379CI45"/>
<protein>
    <submittedName>
        <fullName evidence="1">Replicative DNA helicase</fullName>
    </submittedName>
</protein>